<feature type="active site" description="Proton donor" evidence="14">
    <location>
        <position position="46"/>
    </location>
</feature>
<dbReference type="PROSITE" id="PS51747">
    <property type="entry name" value="CYT_DCMP_DEAMINASES_2"/>
    <property type="match status" value="1"/>
</dbReference>
<feature type="binding site" evidence="15">
    <location>
        <position position="164"/>
    </location>
    <ligand>
        <name>NADP(+)</name>
        <dbReference type="ChEBI" id="CHEBI:58349"/>
    </ligand>
</feature>
<evidence type="ECO:0000256" key="13">
    <source>
        <dbReference type="PIRNR" id="PIRNR006769"/>
    </source>
</evidence>
<dbReference type="InterPro" id="IPR016192">
    <property type="entry name" value="APOBEC/CMP_deaminase_Zn-bd"/>
</dbReference>
<dbReference type="PIRSF" id="PIRSF006769">
    <property type="entry name" value="RibD"/>
    <property type="match status" value="1"/>
</dbReference>
<feature type="binding site" evidence="15">
    <location>
        <position position="162"/>
    </location>
    <ligand>
        <name>substrate</name>
    </ligand>
</feature>
<dbReference type="Gene3D" id="3.40.430.10">
    <property type="entry name" value="Dihydrofolate Reductase, subunit A"/>
    <property type="match status" value="1"/>
</dbReference>
<dbReference type="SUPFAM" id="SSF53927">
    <property type="entry name" value="Cytidine deaminase-like"/>
    <property type="match status" value="1"/>
</dbReference>
<comment type="catalytic activity">
    <reaction evidence="13">
        <text>2,5-diamino-6-hydroxy-4-(5-phosphoribosylamino)-pyrimidine + H2O + H(+) = 5-amino-6-(5-phospho-D-ribosylamino)uracil + NH4(+)</text>
        <dbReference type="Rhea" id="RHEA:21868"/>
        <dbReference type="ChEBI" id="CHEBI:15377"/>
        <dbReference type="ChEBI" id="CHEBI:15378"/>
        <dbReference type="ChEBI" id="CHEBI:28938"/>
        <dbReference type="ChEBI" id="CHEBI:58453"/>
        <dbReference type="ChEBI" id="CHEBI:58614"/>
        <dbReference type="EC" id="3.5.4.26"/>
    </reaction>
</comment>
<dbReference type="FunFam" id="3.40.140.10:FF:000025">
    <property type="entry name" value="Riboflavin biosynthesis protein RibD"/>
    <property type="match status" value="1"/>
</dbReference>
<accession>A0A2G9YJI2</accession>
<evidence type="ECO:0000256" key="3">
    <source>
        <dbReference type="ARBA" id="ARBA00004910"/>
    </source>
</evidence>
<feature type="binding site" evidence="15">
    <location>
        <position position="214"/>
    </location>
    <ligand>
        <name>NADP(+)</name>
        <dbReference type="ChEBI" id="CHEBI:58349"/>
    </ligand>
</feature>
<dbReference type="NCBIfam" id="TIGR00326">
    <property type="entry name" value="eubact_ribD"/>
    <property type="match status" value="1"/>
</dbReference>
<sequence>MNLAMRLALKAKGKAYPNPMVGAVVVKNGKILGKGFHERAGLSHAEVMALDEAGENAKAATLYVTLEPCAHFGRTPPCVDRIIGSRIKEVIVGMIDPNPINNGKGIAILKQCGIKVQAGILEDKLRRMNEVFIKYITKRMPFITLKAAESLDGRIATRTGDSKWITSDKSREFAHCIRQDFDAIMVGVNTVLRDNPKLDAWFTKKQPIKIVVDSQLSTPQNASIFSQGASVIIVTLPTKPGQETENRKILARKAKILEAEEKDGQINLRDMFKKLSRMGIGSILVEGGGTLNGSIFDEGLVDKVMFFISPEIIGGKEAISSVMGKGLSRVEKAVKLKEVKLRRIGEDFLIEGYIK</sequence>
<evidence type="ECO:0000256" key="12">
    <source>
        <dbReference type="ARBA" id="ARBA00023268"/>
    </source>
</evidence>
<evidence type="ECO:0000256" key="11">
    <source>
        <dbReference type="ARBA" id="ARBA00023002"/>
    </source>
</evidence>
<evidence type="ECO:0000256" key="5">
    <source>
        <dbReference type="ARBA" id="ARBA00007417"/>
    </source>
</evidence>
<dbReference type="PANTHER" id="PTHR38011:SF7">
    <property type="entry name" value="2,5-DIAMINO-6-RIBOSYLAMINO-4(3H)-PYRIMIDINONE 5'-PHOSPHATE REDUCTASE"/>
    <property type="match status" value="1"/>
</dbReference>
<comment type="function">
    <text evidence="1 13">Converts 2,5-diamino-6-(ribosylamino)-4(3h)-pyrimidinone 5'-phosphate into 5-amino-6-(ribosylamino)-2,4(1h,3h)-pyrimidinedione 5'-phosphate.</text>
</comment>
<name>A0A2G9YJI2_9BACT</name>
<evidence type="ECO:0000256" key="16">
    <source>
        <dbReference type="PIRSR" id="PIRSR006769-3"/>
    </source>
</evidence>
<dbReference type="GO" id="GO:0008835">
    <property type="term" value="F:diaminohydroxyphosphoribosylaminopyrimidine deaminase activity"/>
    <property type="evidence" value="ECO:0007669"/>
    <property type="project" value="UniProtKB-EC"/>
</dbReference>
<dbReference type="Pfam" id="PF01872">
    <property type="entry name" value="RibD_C"/>
    <property type="match status" value="1"/>
</dbReference>
<evidence type="ECO:0000256" key="7">
    <source>
        <dbReference type="ARBA" id="ARBA00022723"/>
    </source>
</evidence>
<evidence type="ECO:0000313" key="19">
    <source>
        <dbReference type="Proteomes" id="UP000231292"/>
    </source>
</evidence>
<feature type="binding site" evidence="16">
    <location>
        <position position="78"/>
    </location>
    <ligand>
        <name>Zn(2+)</name>
        <dbReference type="ChEBI" id="CHEBI:29105"/>
        <note>catalytic</note>
    </ligand>
</feature>
<organism evidence="18 19">
    <name type="scientific">Candidatus Sherwoodlollariibacterium unditelluris</name>
    <dbReference type="NCBI Taxonomy" id="1974757"/>
    <lineage>
        <taxon>Bacteria</taxon>
        <taxon>Pseudomonadati</taxon>
        <taxon>Candidatus Omnitrophota</taxon>
        <taxon>Candidatus Sherwoodlollariibacterium</taxon>
    </lineage>
</organism>
<evidence type="ECO:0000256" key="10">
    <source>
        <dbReference type="ARBA" id="ARBA00022857"/>
    </source>
</evidence>
<dbReference type="Pfam" id="PF00383">
    <property type="entry name" value="dCMP_cyt_deam_1"/>
    <property type="match status" value="1"/>
</dbReference>
<feature type="binding site" evidence="16">
    <location>
        <position position="69"/>
    </location>
    <ligand>
        <name>Zn(2+)</name>
        <dbReference type="ChEBI" id="CHEBI:29105"/>
        <note>catalytic</note>
    </ligand>
</feature>
<feature type="binding site" evidence="15">
    <location>
        <position position="198"/>
    </location>
    <ligand>
        <name>substrate</name>
    </ligand>
</feature>
<feature type="domain" description="CMP/dCMP-type deaminase" evidence="17">
    <location>
        <begin position="1"/>
        <end position="108"/>
    </location>
</feature>
<comment type="caution">
    <text evidence="18">The sequence shown here is derived from an EMBL/GenBank/DDBJ whole genome shotgun (WGS) entry which is preliminary data.</text>
</comment>
<dbReference type="SUPFAM" id="SSF53597">
    <property type="entry name" value="Dihydrofolate reductase-like"/>
    <property type="match status" value="1"/>
</dbReference>
<evidence type="ECO:0000256" key="14">
    <source>
        <dbReference type="PIRSR" id="PIRSR006769-1"/>
    </source>
</evidence>
<evidence type="ECO:0000256" key="9">
    <source>
        <dbReference type="ARBA" id="ARBA00022833"/>
    </source>
</evidence>
<keyword evidence="7 13" id="KW-0479">Metal-binding</keyword>
<keyword evidence="6 13" id="KW-0686">Riboflavin biosynthesis</keyword>
<comment type="similarity">
    <text evidence="4 13">In the N-terminal section; belongs to the cytidine and deoxycytidylate deaminase family.</text>
</comment>
<dbReference type="Proteomes" id="UP000231292">
    <property type="component" value="Unassembled WGS sequence"/>
</dbReference>
<dbReference type="InterPro" id="IPR002125">
    <property type="entry name" value="CMP_dCMP_dom"/>
</dbReference>
<keyword evidence="9 13" id="KW-0862">Zinc</keyword>
<dbReference type="GO" id="GO:0008270">
    <property type="term" value="F:zinc ion binding"/>
    <property type="evidence" value="ECO:0007669"/>
    <property type="project" value="InterPro"/>
</dbReference>
<dbReference type="PANTHER" id="PTHR38011">
    <property type="entry name" value="DIHYDROFOLATE REDUCTASE FAMILY PROTEIN (AFU_ORTHOLOGUE AFUA_8G06820)"/>
    <property type="match status" value="1"/>
</dbReference>
<keyword evidence="8 13" id="KW-0378">Hydrolase</keyword>
<evidence type="ECO:0000256" key="15">
    <source>
        <dbReference type="PIRSR" id="PIRSR006769-2"/>
    </source>
</evidence>
<comment type="catalytic activity">
    <reaction evidence="13">
        <text>5-amino-6-(5-phospho-D-ribitylamino)uracil + NADP(+) = 5-amino-6-(5-phospho-D-ribosylamino)uracil + NADPH + H(+)</text>
        <dbReference type="Rhea" id="RHEA:17845"/>
        <dbReference type="ChEBI" id="CHEBI:15378"/>
        <dbReference type="ChEBI" id="CHEBI:57783"/>
        <dbReference type="ChEBI" id="CHEBI:58349"/>
        <dbReference type="ChEBI" id="CHEBI:58421"/>
        <dbReference type="ChEBI" id="CHEBI:58453"/>
        <dbReference type="EC" id="1.1.1.193"/>
    </reaction>
</comment>
<keyword evidence="11 13" id="KW-0560">Oxidoreductase</keyword>
<dbReference type="PROSITE" id="PS00903">
    <property type="entry name" value="CYT_DCMP_DEAMINASES_1"/>
    <property type="match status" value="1"/>
</dbReference>
<feature type="binding site" evidence="15">
    <location>
        <position position="286"/>
    </location>
    <ligand>
        <name>substrate</name>
    </ligand>
</feature>
<evidence type="ECO:0000256" key="2">
    <source>
        <dbReference type="ARBA" id="ARBA00004882"/>
    </source>
</evidence>
<dbReference type="Gene3D" id="3.40.140.10">
    <property type="entry name" value="Cytidine Deaminase, domain 2"/>
    <property type="match status" value="1"/>
</dbReference>
<comment type="pathway">
    <text evidence="3 13">Cofactor biosynthesis; riboflavin biosynthesis; 5-amino-6-(D-ribitylamino)uracil from GTP: step 3/4.</text>
</comment>
<dbReference type="GO" id="GO:0009231">
    <property type="term" value="P:riboflavin biosynthetic process"/>
    <property type="evidence" value="ECO:0007669"/>
    <property type="project" value="UniProtKB-UniPathway"/>
</dbReference>
<dbReference type="EC" id="1.1.1.193" evidence="13"/>
<feature type="binding site" evidence="15">
    <location>
        <position position="148"/>
    </location>
    <ligand>
        <name>NADP(+)</name>
        <dbReference type="ChEBI" id="CHEBI:58349"/>
    </ligand>
</feature>
<dbReference type="InterPro" id="IPR011549">
    <property type="entry name" value="RibD_C"/>
</dbReference>
<proteinExistence type="inferred from homology"/>
<dbReference type="CDD" id="cd01284">
    <property type="entry name" value="Riboflavin_deaminase-reductase"/>
    <property type="match status" value="1"/>
</dbReference>
<evidence type="ECO:0000313" key="18">
    <source>
        <dbReference type="EMBL" id="PIP19400.1"/>
    </source>
</evidence>
<feature type="binding site" evidence="15">
    <location>
        <position position="178"/>
    </location>
    <ligand>
        <name>substrate</name>
    </ligand>
</feature>
<gene>
    <name evidence="18" type="primary">ribD</name>
    <name evidence="18" type="ORF">COX41_03105</name>
</gene>
<dbReference type="InterPro" id="IPR016193">
    <property type="entry name" value="Cytidine_deaminase-like"/>
</dbReference>
<evidence type="ECO:0000256" key="8">
    <source>
        <dbReference type="ARBA" id="ARBA00022801"/>
    </source>
</evidence>
<dbReference type="AlphaFoldDB" id="A0A2G9YJI2"/>
<dbReference type="NCBIfam" id="TIGR00227">
    <property type="entry name" value="ribD_Cterm"/>
    <property type="match status" value="1"/>
</dbReference>
<reference evidence="18 19" key="1">
    <citation type="submission" date="2017-09" db="EMBL/GenBank/DDBJ databases">
        <title>Depth-based differentiation of microbial function through sediment-hosted aquifers and enrichment of novel symbionts in the deep terrestrial subsurface.</title>
        <authorList>
            <person name="Probst A.J."/>
            <person name="Ladd B."/>
            <person name="Jarett J.K."/>
            <person name="Geller-Mcgrath D.E."/>
            <person name="Sieber C.M."/>
            <person name="Emerson J.B."/>
            <person name="Anantharaman K."/>
            <person name="Thomas B.C."/>
            <person name="Malmstrom R."/>
            <person name="Stieglmeier M."/>
            <person name="Klingl A."/>
            <person name="Woyke T."/>
            <person name="Ryan C.M."/>
            <person name="Banfield J.F."/>
        </authorList>
    </citation>
    <scope>NUCLEOTIDE SEQUENCE [LARGE SCALE GENOMIC DNA]</scope>
    <source>
        <strain evidence="18">CG23_combo_of_CG06-09_8_20_14_all_41_10</strain>
    </source>
</reference>
<evidence type="ECO:0000256" key="4">
    <source>
        <dbReference type="ARBA" id="ARBA00005259"/>
    </source>
</evidence>
<dbReference type="UniPathway" id="UPA00275">
    <property type="reaction ID" value="UER00401"/>
</dbReference>
<feature type="binding site" evidence="15">
    <location>
        <position position="190"/>
    </location>
    <ligand>
        <name>NADP(+)</name>
        <dbReference type="ChEBI" id="CHEBI:58349"/>
    </ligand>
</feature>
<dbReference type="InterPro" id="IPR050765">
    <property type="entry name" value="Riboflavin_Biosynth_HTPR"/>
</dbReference>
<comment type="similarity">
    <text evidence="5 13">In the C-terminal section; belongs to the HTP reductase family.</text>
</comment>
<evidence type="ECO:0000256" key="1">
    <source>
        <dbReference type="ARBA" id="ARBA00002151"/>
    </source>
</evidence>
<keyword evidence="10 13" id="KW-0521">NADP</keyword>
<dbReference type="GO" id="GO:0050661">
    <property type="term" value="F:NADP binding"/>
    <property type="evidence" value="ECO:0007669"/>
    <property type="project" value="InterPro"/>
</dbReference>
<keyword evidence="12" id="KW-0511">Multifunctional enzyme</keyword>
<evidence type="ECO:0000259" key="17">
    <source>
        <dbReference type="PROSITE" id="PS51747"/>
    </source>
</evidence>
<feature type="binding site" evidence="15">
    <location>
        <begin position="288"/>
        <end position="294"/>
    </location>
    <ligand>
        <name>NADP(+)</name>
        <dbReference type="ChEBI" id="CHEBI:58349"/>
    </ligand>
</feature>
<dbReference type="InterPro" id="IPR004794">
    <property type="entry name" value="Eubact_RibD"/>
</dbReference>
<feature type="binding site" evidence="16">
    <location>
        <position position="44"/>
    </location>
    <ligand>
        <name>Zn(2+)</name>
        <dbReference type="ChEBI" id="CHEBI:29105"/>
        <note>catalytic</note>
    </ligand>
</feature>
<feature type="binding site" evidence="15">
    <location>
        <position position="194"/>
    </location>
    <ligand>
        <name>NADP(+)</name>
        <dbReference type="ChEBI" id="CHEBI:58349"/>
    </ligand>
</feature>
<dbReference type="InterPro" id="IPR024072">
    <property type="entry name" value="DHFR-like_dom_sf"/>
</dbReference>
<comment type="cofactor">
    <cofactor evidence="13 16">
        <name>Zn(2+)</name>
        <dbReference type="ChEBI" id="CHEBI:29105"/>
    </cofactor>
    <text evidence="13 16">Binds 1 zinc ion.</text>
</comment>
<protein>
    <recommendedName>
        <fullName evidence="13">Riboflavin biosynthesis protein RibD</fullName>
    </recommendedName>
    <domain>
        <recommendedName>
            <fullName evidence="13">Diaminohydroxyphosphoribosylaminopyrimidine deaminase</fullName>
            <shortName evidence="13">DRAP deaminase</shortName>
            <ecNumber evidence="13">3.5.4.26</ecNumber>
        </recommendedName>
        <alternativeName>
            <fullName evidence="13">Riboflavin-specific deaminase</fullName>
        </alternativeName>
    </domain>
    <domain>
        <recommendedName>
            <fullName evidence="13">5-amino-6-(5-phosphoribosylamino)uracil reductase</fullName>
            <ecNumber evidence="13">1.1.1.193</ecNumber>
        </recommendedName>
        <alternativeName>
            <fullName evidence="13">HTP reductase</fullName>
        </alternativeName>
    </domain>
</protein>
<dbReference type="EC" id="3.5.4.26" evidence="13"/>
<evidence type="ECO:0000256" key="6">
    <source>
        <dbReference type="ARBA" id="ARBA00022619"/>
    </source>
</evidence>
<dbReference type="GO" id="GO:0008703">
    <property type="term" value="F:5-amino-6-(5-phosphoribosylamino)uracil reductase activity"/>
    <property type="evidence" value="ECO:0007669"/>
    <property type="project" value="UniProtKB-EC"/>
</dbReference>
<comment type="pathway">
    <text evidence="2 13">Cofactor biosynthesis; riboflavin biosynthesis; 5-amino-6-(D-ribitylamino)uracil from GTP: step 2/4.</text>
</comment>
<dbReference type="EMBL" id="PCRK01000070">
    <property type="protein sequence ID" value="PIP19400.1"/>
    <property type="molecule type" value="Genomic_DNA"/>
</dbReference>
<dbReference type="InterPro" id="IPR002734">
    <property type="entry name" value="RibDG_C"/>
</dbReference>